<evidence type="ECO:0008006" key="4">
    <source>
        <dbReference type="Google" id="ProtNLM"/>
    </source>
</evidence>
<keyword evidence="3" id="KW-1185">Reference proteome</keyword>
<dbReference type="Proteomes" id="UP000007029">
    <property type="component" value="Chromosome"/>
</dbReference>
<dbReference type="PANTHER" id="PTHR38468:SF1">
    <property type="entry name" value="SLL0939 PROTEIN"/>
    <property type="match status" value="1"/>
</dbReference>
<dbReference type="EMBL" id="CP000362">
    <property type="protein sequence ID" value="ABG30445.1"/>
    <property type="molecule type" value="Genomic_DNA"/>
</dbReference>
<dbReference type="Pfam" id="PF07784">
    <property type="entry name" value="DUF1622"/>
    <property type="match status" value="1"/>
</dbReference>
<keyword evidence="1" id="KW-0812">Transmembrane</keyword>
<evidence type="ECO:0000313" key="2">
    <source>
        <dbReference type="EMBL" id="ABG30445.1"/>
    </source>
</evidence>
<dbReference type="HOGENOM" id="CLU_2289542_0_0_5"/>
<dbReference type="RefSeq" id="WP_011567067.1">
    <property type="nucleotide sequence ID" value="NZ_FOOO01000001.1"/>
</dbReference>
<dbReference type="InterPro" id="IPR012427">
    <property type="entry name" value="DUF1622"/>
</dbReference>
<evidence type="ECO:0000313" key="3">
    <source>
        <dbReference type="Proteomes" id="UP000007029"/>
    </source>
</evidence>
<protein>
    <recommendedName>
        <fullName evidence="4">DUF1622 domain-containing protein</fullName>
    </recommendedName>
</protein>
<keyword evidence="1" id="KW-1133">Transmembrane helix</keyword>
<organism evidence="2 3">
    <name type="scientific">Roseobacter denitrificans (strain ATCC 33942 / OCh 114)</name>
    <name type="common">Erythrobacter sp. (strain OCh 114)</name>
    <name type="synonym">Roseobacter denitrificans</name>
    <dbReference type="NCBI Taxonomy" id="375451"/>
    <lineage>
        <taxon>Bacteria</taxon>
        <taxon>Pseudomonadati</taxon>
        <taxon>Pseudomonadota</taxon>
        <taxon>Alphaproteobacteria</taxon>
        <taxon>Rhodobacterales</taxon>
        <taxon>Roseobacteraceae</taxon>
        <taxon>Roseobacter</taxon>
    </lineage>
</organism>
<dbReference type="AlphaFoldDB" id="Q16C48"/>
<keyword evidence="1" id="KW-0472">Membrane</keyword>
<feature type="transmembrane region" description="Helical" evidence="1">
    <location>
        <begin position="65"/>
        <end position="82"/>
    </location>
</feature>
<dbReference type="PANTHER" id="PTHR38468">
    <property type="entry name" value="SLL0939 PROTEIN"/>
    <property type="match status" value="1"/>
</dbReference>
<proteinExistence type="predicted"/>
<feature type="transmembrane region" description="Helical" evidence="1">
    <location>
        <begin position="39"/>
        <end position="58"/>
    </location>
</feature>
<dbReference type="STRING" id="375451.RD1_0764"/>
<reference evidence="2 3" key="1">
    <citation type="journal article" date="2007" name="J. Bacteriol.">
        <title>The complete genome sequence of Roseobacter denitrificans reveals a mixotrophic rather than photosynthetic metabolism.</title>
        <authorList>
            <person name="Swingley W.D."/>
            <person name="Sadekar S."/>
            <person name="Mastrian S.D."/>
            <person name="Matthies H.J."/>
            <person name="Hao J."/>
            <person name="Ramos H."/>
            <person name="Acharya C.R."/>
            <person name="Conrad A.L."/>
            <person name="Taylor H.L."/>
            <person name="Dejesa L.C."/>
            <person name="Shah M.K."/>
            <person name="O'huallachain M.E."/>
            <person name="Lince M.T."/>
            <person name="Blankenship R.E."/>
            <person name="Beatty J.T."/>
            <person name="Touchman J.W."/>
        </authorList>
    </citation>
    <scope>NUCLEOTIDE SEQUENCE [LARGE SCALE GENOMIC DNA]</scope>
    <source>
        <strain evidence="3">ATCC 33942 / OCh 114</strain>
    </source>
</reference>
<dbReference type="eggNOG" id="ENOG5033MFM">
    <property type="taxonomic scope" value="Bacteria"/>
</dbReference>
<dbReference type="KEGG" id="rde:RD1_0764"/>
<accession>Q16C48</accession>
<gene>
    <name evidence="2" type="ordered locus">RD1_0764</name>
</gene>
<name>Q16C48_ROSDO</name>
<sequence length="101" mass="11345">MILLLTVGLFNLVVRTVRLKMAGESPAVVFIRFRINLGQLILLALEILIVSDILHSIAHRTLEDLIVLGAIVVIRILLAYFLDRELSRLDARISTIASLRE</sequence>
<evidence type="ECO:0000256" key="1">
    <source>
        <dbReference type="SAM" id="Phobius"/>
    </source>
</evidence>